<dbReference type="GeneID" id="89529081"/>
<dbReference type="GO" id="GO:0003824">
    <property type="term" value="F:catalytic activity"/>
    <property type="evidence" value="ECO:0007669"/>
    <property type="project" value="InterPro"/>
</dbReference>
<dbReference type="EMBL" id="SMCX01000035">
    <property type="protein sequence ID" value="TCW19946.1"/>
    <property type="molecule type" value="Genomic_DNA"/>
</dbReference>
<feature type="compositionally biased region" description="Basic and acidic residues" evidence="1">
    <location>
        <begin position="355"/>
        <end position="421"/>
    </location>
</feature>
<dbReference type="Pfam" id="PF13091">
    <property type="entry name" value="PLDc_2"/>
    <property type="match status" value="1"/>
</dbReference>
<feature type="domain" description="PLD phosphodiesterase" evidence="2">
    <location>
        <begin position="113"/>
        <end position="140"/>
    </location>
</feature>
<dbReference type="AlphaFoldDB" id="A0A4R3ZLP3"/>
<organism evidence="3 4">
    <name type="scientific">Dietzia cinnamea</name>
    <dbReference type="NCBI Taxonomy" id="321318"/>
    <lineage>
        <taxon>Bacteria</taxon>
        <taxon>Bacillati</taxon>
        <taxon>Actinomycetota</taxon>
        <taxon>Actinomycetes</taxon>
        <taxon>Mycobacteriales</taxon>
        <taxon>Dietziaceae</taxon>
        <taxon>Dietzia</taxon>
    </lineage>
</organism>
<reference evidence="3 4" key="1">
    <citation type="submission" date="2019-03" db="EMBL/GenBank/DDBJ databases">
        <title>Root nodule microbial communities of legume samples collected from USA, Mexico and Botswana.</title>
        <authorList>
            <person name="Hirsch A."/>
        </authorList>
    </citation>
    <scope>NUCLEOTIDE SEQUENCE [LARGE SCALE GENOMIC DNA]</scope>
    <source>
        <strain evidence="3 4">55</strain>
    </source>
</reference>
<dbReference type="InterPro" id="IPR001736">
    <property type="entry name" value="PLipase_D/transphosphatidylase"/>
</dbReference>
<proteinExistence type="predicted"/>
<dbReference type="Gene3D" id="3.30.870.10">
    <property type="entry name" value="Endonuclease Chain A"/>
    <property type="match status" value="1"/>
</dbReference>
<dbReference type="GO" id="GO:0006793">
    <property type="term" value="P:phosphorus metabolic process"/>
    <property type="evidence" value="ECO:0007669"/>
    <property type="project" value="UniProtKB-ARBA"/>
</dbReference>
<feature type="region of interest" description="Disordered" evidence="1">
    <location>
        <begin position="353"/>
        <end position="421"/>
    </location>
</feature>
<evidence type="ECO:0000256" key="1">
    <source>
        <dbReference type="SAM" id="MobiDB-lite"/>
    </source>
</evidence>
<comment type="caution">
    <text evidence="3">The sequence shown here is derived from an EMBL/GenBank/DDBJ whole genome shotgun (WGS) entry which is preliminary data.</text>
</comment>
<evidence type="ECO:0000313" key="4">
    <source>
        <dbReference type="Proteomes" id="UP000295805"/>
    </source>
</evidence>
<name>A0A4R3ZLP3_9ACTN</name>
<sequence length="421" mass="46701">MLIGDDHRIYNVDPATVRHLDPDPEKVPFMNPPRVVTRAADELFSRLENPAGDVTLCAPFLTSEIADRLADLARNSEVDWYLLTHLDAQAVANGYQSVDGLRTLLEAGVHMVNYPKLHAKAYVIGHHFALVGSANLTAAGLGVNIAANAELSVIVPESDVDSVQQVLDLWWSHGEDIDAPRLDRLDELARRLPRFSPTAPPTTTTDTESALLEDAERDDVTLWLKAHYGPARPDTWSRESWFSTSGSTGTPSFKPGDLVAIYSQDDHSCYCIVEVTDEPRYSPDFVAKFEGADNGDRWPWVNTTAPRLIPTNQTGISLHDLGIKAQGLQGGRRRLTIDEFTNIISALNVSLGARTEPDGDDRSDRVTVDSSRRDHADEFEKTAHHEPLPFKPEPDHIALHSDNPRSSDYLHRQTEATRNEP</sequence>
<accession>A0A4R3ZLP3</accession>
<dbReference type="SUPFAM" id="SSF56024">
    <property type="entry name" value="Phospholipase D/nuclease"/>
    <property type="match status" value="1"/>
</dbReference>
<dbReference type="RefSeq" id="WP_165928538.1">
    <property type="nucleotide sequence ID" value="NZ_CP143053.1"/>
</dbReference>
<evidence type="ECO:0000259" key="2">
    <source>
        <dbReference type="PROSITE" id="PS50035"/>
    </source>
</evidence>
<gene>
    <name evidence="3" type="ORF">EDD19_13525</name>
</gene>
<dbReference type="Proteomes" id="UP000295805">
    <property type="component" value="Unassembled WGS sequence"/>
</dbReference>
<dbReference type="InterPro" id="IPR025202">
    <property type="entry name" value="PLD-like_dom"/>
</dbReference>
<dbReference type="PROSITE" id="PS50035">
    <property type="entry name" value="PLD"/>
    <property type="match status" value="1"/>
</dbReference>
<evidence type="ECO:0000313" key="3">
    <source>
        <dbReference type="EMBL" id="TCW19946.1"/>
    </source>
</evidence>
<protein>
    <submittedName>
        <fullName evidence="3">Phospholipase D-like protein</fullName>
    </submittedName>
</protein>